<dbReference type="InterPro" id="IPR003607">
    <property type="entry name" value="HD/PDEase_dom"/>
</dbReference>
<name>A0ABT3ICU3_9GAMM</name>
<evidence type="ECO:0000259" key="2">
    <source>
        <dbReference type="PROSITE" id="PS51832"/>
    </source>
</evidence>
<dbReference type="PANTHER" id="PTHR45228">
    <property type="entry name" value="CYCLIC DI-GMP PHOSPHODIESTERASE TM_0186-RELATED"/>
    <property type="match status" value="1"/>
</dbReference>
<comment type="caution">
    <text evidence="3">The sequence shown here is derived from an EMBL/GenBank/DDBJ whole genome shotgun (WGS) entry which is preliminary data.</text>
</comment>
<keyword evidence="1" id="KW-0812">Transmembrane</keyword>
<feature type="transmembrane region" description="Helical" evidence="1">
    <location>
        <begin position="56"/>
        <end position="76"/>
    </location>
</feature>
<dbReference type="Pfam" id="PF20969">
    <property type="entry name" value="MASE11"/>
    <property type="match status" value="1"/>
</dbReference>
<feature type="transmembrane region" description="Helical" evidence="1">
    <location>
        <begin position="32"/>
        <end position="50"/>
    </location>
</feature>
<dbReference type="SUPFAM" id="SSF109604">
    <property type="entry name" value="HD-domain/PDEase-like"/>
    <property type="match status" value="1"/>
</dbReference>
<dbReference type="InterPro" id="IPR048437">
    <property type="entry name" value="MASE11"/>
</dbReference>
<dbReference type="RefSeq" id="WP_264728253.1">
    <property type="nucleotide sequence ID" value="NZ_JAPDMX010000031.1"/>
</dbReference>
<dbReference type="Pfam" id="PF13487">
    <property type="entry name" value="HD_5"/>
    <property type="match status" value="1"/>
</dbReference>
<dbReference type="EMBL" id="JAPDMX010000031">
    <property type="protein sequence ID" value="MCW3173880.1"/>
    <property type="molecule type" value="Genomic_DNA"/>
</dbReference>
<evidence type="ECO:0000313" key="4">
    <source>
        <dbReference type="Proteomes" id="UP001163714"/>
    </source>
</evidence>
<dbReference type="InterPro" id="IPR037522">
    <property type="entry name" value="HD_GYP_dom"/>
</dbReference>
<feature type="domain" description="HD-GYP" evidence="2">
    <location>
        <begin position="197"/>
        <end position="406"/>
    </location>
</feature>
<keyword evidence="1" id="KW-1133">Transmembrane helix</keyword>
<proteinExistence type="predicted"/>
<dbReference type="SMART" id="SM00471">
    <property type="entry name" value="HDc"/>
    <property type="match status" value="1"/>
</dbReference>
<dbReference type="Proteomes" id="UP001163714">
    <property type="component" value="Unassembled WGS sequence"/>
</dbReference>
<feature type="transmembrane region" description="Helical" evidence="1">
    <location>
        <begin position="162"/>
        <end position="187"/>
    </location>
</feature>
<reference evidence="3" key="1">
    <citation type="submission" date="2022-10" db="EMBL/GenBank/DDBJ databases">
        <title>Shewanella flava sp. nov, isolated from the estuary of the Fenhe River into the Yellow River.</title>
        <authorList>
            <person name="Li Y."/>
        </authorList>
    </citation>
    <scope>NUCLEOTIDE SEQUENCE</scope>
    <source>
        <strain evidence="3">FYR11-62</strain>
    </source>
</reference>
<gene>
    <name evidence="3" type="ORF">OHT75_15475</name>
</gene>
<keyword evidence="1" id="KW-0472">Membrane</keyword>
<protein>
    <submittedName>
        <fullName evidence="3">HD domain-containing protein</fullName>
    </submittedName>
</protein>
<dbReference type="PROSITE" id="PS51832">
    <property type="entry name" value="HD_GYP"/>
    <property type="match status" value="1"/>
</dbReference>
<dbReference type="CDD" id="cd00077">
    <property type="entry name" value="HDc"/>
    <property type="match status" value="1"/>
</dbReference>
<evidence type="ECO:0000256" key="1">
    <source>
        <dbReference type="SAM" id="Phobius"/>
    </source>
</evidence>
<dbReference type="Gene3D" id="1.10.3210.10">
    <property type="entry name" value="Hypothetical protein af1432"/>
    <property type="match status" value="1"/>
</dbReference>
<accession>A0ABT3ICU3</accession>
<feature type="transmembrane region" description="Helical" evidence="1">
    <location>
        <begin position="131"/>
        <end position="150"/>
    </location>
</feature>
<dbReference type="InterPro" id="IPR052020">
    <property type="entry name" value="Cyclic_di-GMP/3'3'-cGAMP_PDE"/>
</dbReference>
<evidence type="ECO:0000313" key="3">
    <source>
        <dbReference type="EMBL" id="MCW3173880.1"/>
    </source>
</evidence>
<organism evidence="3 4">
    <name type="scientific">Shewanella subflava</name>
    <dbReference type="NCBI Taxonomy" id="2986476"/>
    <lineage>
        <taxon>Bacteria</taxon>
        <taxon>Pseudomonadati</taxon>
        <taxon>Pseudomonadota</taxon>
        <taxon>Gammaproteobacteria</taxon>
        <taxon>Alteromonadales</taxon>
        <taxon>Shewanellaceae</taxon>
        <taxon>Shewanella</taxon>
    </lineage>
</organism>
<keyword evidence="4" id="KW-1185">Reference proteome</keyword>
<sequence length="406" mass="46075">MPVTIIQQGHNSIKFVFTSANSHWRKIIFERVFTVLSLLFFPVYISSVYLCISIKHWELVIFDTFIYGLFLCVTFGKFISLKVRFFIGCTMTYIIGLAYLYVLGPTGAGLFWLFIFPLLSCALLNTKSGYIAQIINFLTLSIVGICYFYHWLSWPHIEGYSFFIWCVIGLIFMATNICAMLICGYLLSITEKKLTHTLNSRYALVVGLAVALEGHNPDVQQHIHRVAMYLKMLAEQVSHSAPYEKDGLADIDNLMLAGMLHDVGMQHMSDELLCIEHSLSLDDYEEIKRHCALGANVIKEMLGYDRSCQMLSMAKDMALYHHENWDGTGYPQNIVGSLIPLSARMMRLVDVYDGMTSPRHYKETSGHQAAVAFITQQSGKLFDANLVRAFLLVEKDFAKLNPKTTA</sequence>